<reference evidence="3" key="1">
    <citation type="journal article" date="2011" name="Proc. Natl. Acad. Sci. U.S.A.">
        <title>Obligate biotrophy features unraveled by the genomic analysis of rust fungi.</title>
        <authorList>
            <person name="Duplessis S."/>
            <person name="Cuomo C.A."/>
            <person name="Lin Y.-C."/>
            <person name="Aerts A."/>
            <person name="Tisserant E."/>
            <person name="Veneault-Fourrey C."/>
            <person name="Joly D.L."/>
            <person name="Hacquard S."/>
            <person name="Amselem J."/>
            <person name="Cantarel B.L."/>
            <person name="Chiu R."/>
            <person name="Coutinho P.M."/>
            <person name="Feau N."/>
            <person name="Field M."/>
            <person name="Frey P."/>
            <person name="Gelhaye E."/>
            <person name="Goldberg J."/>
            <person name="Grabherr M.G."/>
            <person name="Kodira C.D."/>
            <person name="Kohler A."/>
            <person name="Kuees U."/>
            <person name="Lindquist E.A."/>
            <person name="Lucas S.M."/>
            <person name="Mago R."/>
            <person name="Mauceli E."/>
            <person name="Morin E."/>
            <person name="Murat C."/>
            <person name="Pangilinan J.L."/>
            <person name="Park R."/>
            <person name="Pearson M."/>
            <person name="Quesneville H."/>
            <person name="Rouhier N."/>
            <person name="Sakthikumar S."/>
            <person name="Salamov A.A."/>
            <person name="Schmutz J."/>
            <person name="Selles B."/>
            <person name="Shapiro H."/>
            <person name="Tanguay P."/>
            <person name="Tuskan G.A."/>
            <person name="Henrissat B."/>
            <person name="Van de Peer Y."/>
            <person name="Rouze P."/>
            <person name="Ellis J.G."/>
            <person name="Dodds P.N."/>
            <person name="Schein J.E."/>
            <person name="Zhong S."/>
            <person name="Hamelin R.C."/>
            <person name="Grigoriev I.V."/>
            <person name="Szabo L.J."/>
            <person name="Martin F."/>
        </authorList>
    </citation>
    <scope>NUCLEOTIDE SEQUENCE [LARGE SCALE GENOMIC DNA]</scope>
    <source>
        <strain evidence="3">98AG31 / pathotype 3-4-7</strain>
    </source>
</reference>
<organism evidence="3">
    <name type="scientific">Melampsora larici-populina (strain 98AG31 / pathotype 3-4-7)</name>
    <name type="common">Poplar leaf rust fungus</name>
    <dbReference type="NCBI Taxonomy" id="747676"/>
    <lineage>
        <taxon>Eukaryota</taxon>
        <taxon>Fungi</taxon>
        <taxon>Dikarya</taxon>
        <taxon>Basidiomycota</taxon>
        <taxon>Pucciniomycotina</taxon>
        <taxon>Pucciniomycetes</taxon>
        <taxon>Pucciniales</taxon>
        <taxon>Melampsoraceae</taxon>
        <taxon>Melampsora</taxon>
    </lineage>
</organism>
<evidence type="ECO:0000256" key="1">
    <source>
        <dbReference type="SAM" id="MobiDB-lite"/>
    </source>
</evidence>
<dbReference type="AlphaFoldDB" id="F4S1Q0"/>
<dbReference type="HOGENOM" id="CLU_024650_0_0_1"/>
<feature type="region of interest" description="Disordered" evidence="1">
    <location>
        <begin position="317"/>
        <end position="389"/>
    </location>
</feature>
<dbReference type="EMBL" id="GL883138">
    <property type="protein sequence ID" value="EGG01467.1"/>
    <property type="molecule type" value="Genomic_DNA"/>
</dbReference>
<feature type="compositionally biased region" description="Low complexity" evidence="1">
    <location>
        <begin position="318"/>
        <end position="329"/>
    </location>
</feature>
<feature type="compositionally biased region" description="Basic and acidic residues" evidence="1">
    <location>
        <begin position="93"/>
        <end position="110"/>
    </location>
</feature>
<gene>
    <name evidence="2" type="ORF">MELLADRAFT_92156</name>
</gene>
<dbReference type="InParanoid" id="F4S1Q0"/>
<feature type="region of interest" description="Disordered" evidence="1">
    <location>
        <begin position="48"/>
        <end position="110"/>
    </location>
</feature>
<dbReference type="Proteomes" id="UP000001072">
    <property type="component" value="Unassembled WGS sequence"/>
</dbReference>
<proteinExistence type="predicted"/>
<name>F4S1Q0_MELLP</name>
<keyword evidence="3" id="KW-1185">Reference proteome</keyword>
<evidence type="ECO:0000313" key="3">
    <source>
        <dbReference type="Proteomes" id="UP000001072"/>
    </source>
</evidence>
<feature type="compositionally biased region" description="Basic residues" evidence="1">
    <location>
        <begin position="342"/>
        <end position="365"/>
    </location>
</feature>
<dbReference type="KEGG" id="mlr:MELLADRAFT_92156"/>
<evidence type="ECO:0000313" key="2">
    <source>
        <dbReference type="EMBL" id="EGG01467.1"/>
    </source>
</evidence>
<protein>
    <submittedName>
        <fullName evidence="2">Uncharacterized protein</fullName>
    </submittedName>
</protein>
<accession>F4S1Q0</accession>
<sequence>MLNAFRATYGYVPYEPEAEVPRGRTIIREAPRVTLRWPRTASLIADGESVRDEPAKSLTSKKTHTELSDPATRRTPMAEQVTRPTPEPQQTQKKAEKATAKESDDLANPEDKITFVDDQQLPNNSLLKLSHCFHTKMTKLKAFVPLTVFNIDWIDKDAEKASQRKVKTVKELQEGDDSMQYSGLTPKDELLLTYGDWLDNMDLFIRYVDEYYNMKTCAENFKKHRQNVIDIRRSTSCWTIALRYCIRVRKLVMQFRFKDGKRVMANAGLIHEDILCAAKDKADALGKRSYLDNPYVGVNEAHEQALTKEKSLIKREFAAANQSQSQSQNGWKNNGESPHLGGGKKRYPKNNNKGFKRNGNNHHANHGNSFGRDHRTFPQYPSQQHSVPYNPYHAYQPYPYTHGTNQNFIQGGAGAGPSEPSNQLAIIAKPAVNGSGNQSGALAIVHRNNGNKCTCERAGRVNTGLRQRNKEEKGELGKKDKLVQHVYAVVSPVR</sequence>
<dbReference type="VEuPathDB" id="FungiDB:MELLADRAFT_92156"/>
<dbReference type="RefSeq" id="XP_007415317.1">
    <property type="nucleotide sequence ID" value="XM_007415255.1"/>
</dbReference>
<dbReference type="GeneID" id="18936144"/>